<reference evidence="1 2" key="1">
    <citation type="journal article" date="2012" name="BMC Genomics">
        <title>Comparative genomic analysis and phylogenetic position of Theileria equi.</title>
        <authorList>
            <person name="Kappmeyer L.S."/>
            <person name="Thiagarajan M."/>
            <person name="Herndon D.R."/>
            <person name="Ramsay J.D."/>
            <person name="Caler E."/>
            <person name="Djikeng A."/>
            <person name="Gillespie J.J."/>
            <person name="Lau A.O."/>
            <person name="Roalson E.H."/>
            <person name="Silva J.C."/>
            <person name="Silva M.G."/>
            <person name="Suarez C.E."/>
            <person name="Ueti M.W."/>
            <person name="Nene V.M."/>
            <person name="Mealey R.H."/>
            <person name="Knowles D.P."/>
            <person name="Brayton K.A."/>
        </authorList>
    </citation>
    <scope>NUCLEOTIDE SEQUENCE [LARGE SCALE GENOMIC DNA]</scope>
    <source>
        <strain evidence="1 2">WA</strain>
    </source>
</reference>
<dbReference type="AlphaFoldDB" id="L1LA71"/>
<dbReference type="GeneID" id="15804171"/>
<dbReference type="OrthoDB" id="361998at2759"/>
<comment type="caution">
    <text evidence="1">The sequence shown here is derived from an EMBL/GenBank/DDBJ whole genome shotgun (WGS) entry which is preliminary data.</text>
</comment>
<dbReference type="RefSeq" id="XP_004831794.1">
    <property type="nucleotide sequence ID" value="XM_004831737.1"/>
</dbReference>
<gene>
    <name evidence="1" type="ORF">BEWA_048090</name>
</gene>
<protein>
    <submittedName>
        <fullName evidence="1">Uncharacterized protein</fullName>
    </submittedName>
</protein>
<dbReference type="VEuPathDB" id="PiroplasmaDB:BEWA_048090"/>
<keyword evidence="2" id="KW-1185">Reference proteome</keyword>
<dbReference type="InterPro" id="IPR007480">
    <property type="entry name" value="DUF529"/>
</dbReference>
<sequence>MTLDVSKPPDLSKFSVINYGTPELPQIMYSPLGTLTISRVVNGPQMIWKQEKRSEKCSYFVLFKVYDDPKLAFALIEYGKTNFSLHYECLNEVWKQITFSRYDRLLEKMILRRVLDLTNVEHRLIISHRYHPFGIEAYIYVPGDCCDIFKVVDGESPIWEAKSFDENCEYTVSHGPKNQPKLVEIFVRDNVNYERFYYVKGADGWTQVRKNLFFEKLDELDGNVGTRL</sequence>
<accession>L1LA71</accession>
<dbReference type="KEGG" id="beq:BEWA_048090"/>
<dbReference type="Pfam" id="PF04385">
    <property type="entry name" value="FAINT"/>
    <property type="match status" value="1"/>
</dbReference>
<dbReference type="EMBL" id="ACOU01000007">
    <property type="protein sequence ID" value="EKX72342.1"/>
    <property type="molecule type" value="Genomic_DNA"/>
</dbReference>
<evidence type="ECO:0000313" key="1">
    <source>
        <dbReference type="EMBL" id="EKX72342.1"/>
    </source>
</evidence>
<name>L1LA71_THEEQ</name>
<dbReference type="Proteomes" id="UP000031512">
    <property type="component" value="Unassembled WGS sequence"/>
</dbReference>
<organism evidence="1 2">
    <name type="scientific">Theileria equi strain WA</name>
    <dbReference type="NCBI Taxonomy" id="1537102"/>
    <lineage>
        <taxon>Eukaryota</taxon>
        <taxon>Sar</taxon>
        <taxon>Alveolata</taxon>
        <taxon>Apicomplexa</taxon>
        <taxon>Aconoidasida</taxon>
        <taxon>Piroplasmida</taxon>
        <taxon>Theileriidae</taxon>
        <taxon>Theileria</taxon>
    </lineage>
</organism>
<evidence type="ECO:0000313" key="2">
    <source>
        <dbReference type="Proteomes" id="UP000031512"/>
    </source>
</evidence>
<proteinExistence type="predicted"/>